<proteinExistence type="predicted"/>
<dbReference type="Gramene" id="OMERI06G05640.8">
    <property type="protein sequence ID" value="OMERI06G05640.8"/>
    <property type="gene ID" value="OMERI06G05640"/>
</dbReference>
<feature type="region of interest" description="Disordered" evidence="1">
    <location>
        <begin position="148"/>
        <end position="177"/>
    </location>
</feature>
<dbReference type="EnsemblPlants" id="OMERI06G05640.8">
    <property type="protein sequence ID" value="OMERI06G05640.8"/>
    <property type="gene ID" value="OMERI06G05640"/>
</dbReference>
<feature type="compositionally biased region" description="Basic and acidic residues" evidence="1">
    <location>
        <begin position="8"/>
        <end position="19"/>
    </location>
</feature>
<reference evidence="2" key="1">
    <citation type="submission" date="2015-04" db="UniProtKB">
        <authorList>
            <consortium name="EnsemblPlants"/>
        </authorList>
    </citation>
    <scope>IDENTIFICATION</scope>
</reference>
<keyword evidence="3" id="KW-1185">Reference proteome</keyword>
<dbReference type="Proteomes" id="UP000008021">
    <property type="component" value="Chromosome 6"/>
</dbReference>
<name>A0A0E0DXP3_9ORYZ</name>
<accession>A0A0E0DXP3</accession>
<dbReference type="AlphaFoldDB" id="A0A0E0DXP3"/>
<organism evidence="2">
    <name type="scientific">Oryza meridionalis</name>
    <dbReference type="NCBI Taxonomy" id="40149"/>
    <lineage>
        <taxon>Eukaryota</taxon>
        <taxon>Viridiplantae</taxon>
        <taxon>Streptophyta</taxon>
        <taxon>Embryophyta</taxon>
        <taxon>Tracheophyta</taxon>
        <taxon>Spermatophyta</taxon>
        <taxon>Magnoliopsida</taxon>
        <taxon>Liliopsida</taxon>
        <taxon>Poales</taxon>
        <taxon>Poaceae</taxon>
        <taxon>BOP clade</taxon>
        <taxon>Oryzoideae</taxon>
        <taxon>Oryzeae</taxon>
        <taxon>Oryzinae</taxon>
        <taxon>Oryza</taxon>
    </lineage>
</organism>
<evidence type="ECO:0000256" key="1">
    <source>
        <dbReference type="SAM" id="MobiDB-lite"/>
    </source>
</evidence>
<feature type="region of interest" description="Disordered" evidence="1">
    <location>
        <begin position="54"/>
        <end position="78"/>
    </location>
</feature>
<feature type="region of interest" description="Disordered" evidence="1">
    <location>
        <begin position="97"/>
        <end position="117"/>
    </location>
</feature>
<protein>
    <submittedName>
        <fullName evidence="2">Uncharacterized protein</fullName>
    </submittedName>
</protein>
<sequence>MPPPRTDTPGKKERREREAAPPPLAPGHIDAGAVAESAASLAAPAEKRIIIQRSTGRKSSSASAPHIFSSPIPQPQLQPHRLPVGWLVGWLASTPRRQHCSSDNSLGGDGDHSSTPARAQKSYCYYYRLSTTTDAVIMTVATTTMIHTGSSSTGGRGGGDAPLPLTDPPGRARAKLS</sequence>
<feature type="compositionally biased region" description="Low complexity" evidence="1">
    <location>
        <begin position="59"/>
        <end position="71"/>
    </location>
</feature>
<feature type="region of interest" description="Disordered" evidence="1">
    <location>
        <begin position="1"/>
        <end position="32"/>
    </location>
</feature>
<reference evidence="2" key="2">
    <citation type="submission" date="2018-05" db="EMBL/GenBank/DDBJ databases">
        <title>OmerRS3 (Oryza meridionalis Reference Sequence Version 3).</title>
        <authorList>
            <person name="Zhang J."/>
            <person name="Kudrna D."/>
            <person name="Lee S."/>
            <person name="Talag J."/>
            <person name="Welchert J."/>
            <person name="Wing R.A."/>
        </authorList>
    </citation>
    <scope>NUCLEOTIDE SEQUENCE [LARGE SCALE GENOMIC DNA]</scope>
    <source>
        <strain evidence="2">cv. OR44</strain>
    </source>
</reference>
<evidence type="ECO:0000313" key="3">
    <source>
        <dbReference type="Proteomes" id="UP000008021"/>
    </source>
</evidence>
<dbReference type="HOGENOM" id="CLU_130122_0_0_1"/>
<evidence type="ECO:0000313" key="2">
    <source>
        <dbReference type="EnsemblPlants" id="OMERI06G05640.8"/>
    </source>
</evidence>